<dbReference type="Gene3D" id="2.60.40.10">
    <property type="entry name" value="Immunoglobulins"/>
    <property type="match status" value="2"/>
</dbReference>
<keyword evidence="3" id="KW-0393">Immunoglobulin domain</keyword>
<dbReference type="SUPFAM" id="SSF48726">
    <property type="entry name" value="Immunoglobulin"/>
    <property type="match status" value="2"/>
</dbReference>
<dbReference type="SMART" id="SM00409">
    <property type="entry name" value="IG"/>
    <property type="match status" value="2"/>
</dbReference>
<gene>
    <name evidence="5" type="ORF">RIMI_LOCUS23423952</name>
</gene>
<dbReference type="InterPro" id="IPR050831">
    <property type="entry name" value="CEA_cell_adhesion"/>
</dbReference>
<dbReference type="PROSITE" id="PS50835">
    <property type="entry name" value="IG_LIKE"/>
    <property type="match status" value="1"/>
</dbReference>
<dbReference type="EMBL" id="CAUEEQ010079677">
    <property type="protein sequence ID" value="CAJ0968785.1"/>
    <property type="molecule type" value="Genomic_DNA"/>
</dbReference>
<dbReference type="InterPro" id="IPR003598">
    <property type="entry name" value="Ig_sub2"/>
</dbReference>
<dbReference type="InterPro" id="IPR003599">
    <property type="entry name" value="Ig_sub"/>
</dbReference>
<dbReference type="InterPro" id="IPR013783">
    <property type="entry name" value="Ig-like_fold"/>
</dbReference>
<feature type="non-terminal residue" evidence="5">
    <location>
        <position position="1"/>
    </location>
</feature>
<name>A0ABN9MSV0_9NEOB</name>
<dbReference type="InterPro" id="IPR007110">
    <property type="entry name" value="Ig-like_dom"/>
</dbReference>
<keyword evidence="6" id="KW-1185">Reference proteome</keyword>
<dbReference type="PANTHER" id="PTHR44427:SF1">
    <property type="entry name" value="CARCINOEMBRYONIC ANTIGEN-RELATED CELL ADHESION MOLECULE 1"/>
    <property type="match status" value="1"/>
</dbReference>
<accession>A0ABN9MSV0</accession>
<protein>
    <recommendedName>
        <fullName evidence="4">Ig-like domain-containing protein</fullName>
    </recommendedName>
</protein>
<reference evidence="5" key="1">
    <citation type="submission" date="2023-07" db="EMBL/GenBank/DDBJ databases">
        <authorList>
            <person name="Stuckert A."/>
        </authorList>
    </citation>
    <scope>NUCLEOTIDE SEQUENCE</scope>
</reference>
<evidence type="ECO:0000313" key="5">
    <source>
        <dbReference type="EMBL" id="CAJ0968785.1"/>
    </source>
</evidence>
<evidence type="ECO:0000256" key="3">
    <source>
        <dbReference type="ARBA" id="ARBA00023319"/>
    </source>
</evidence>
<dbReference type="InterPro" id="IPR036179">
    <property type="entry name" value="Ig-like_dom_sf"/>
</dbReference>
<organism evidence="5 6">
    <name type="scientific">Ranitomeya imitator</name>
    <name type="common">mimic poison frog</name>
    <dbReference type="NCBI Taxonomy" id="111125"/>
    <lineage>
        <taxon>Eukaryota</taxon>
        <taxon>Metazoa</taxon>
        <taxon>Chordata</taxon>
        <taxon>Craniata</taxon>
        <taxon>Vertebrata</taxon>
        <taxon>Euteleostomi</taxon>
        <taxon>Amphibia</taxon>
        <taxon>Batrachia</taxon>
        <taxon>Anura</taxon>
        <taxon>Neobatrachia</taxon>
        <taxon>Hyloidea</taxon>
        <taxon>Dendrobatidae</taxon>
        <taxon>Dendrobatinae</taxon>
        <taxon>Ranitomeya</taxon>
    </lineage>
</organism>
<proteinExistence type="predicted"/>
<dbReference type="Proteomes" id="UP001176940">
    <property type="component" value="Unassembled WGS sequence"/>
</dbReference>
<keyword evidence="2" id="KW-0325">Glycoprotein</keyword>
<evidence type="ECO:0000259" key="4">
    <source>
        <dbReference type="PROSITE" id="PS50835"/>
    </source>
</evidence>
<evidence type="ECO:0000313" key="6">
    <source>
        <dbReference type="Proteomes" id="UP001176940"/>
    </source>
</evidence>
<keyword evidence="1" id="KW-0732">Signal</keyword>
<feature type="domain" description="Ig-like" evidence="4">
    <location>
        <begin position="122"/>
        <end position="203"/>
    </location>
</feature>
<evidence type="ECO:0000256" key="1">
    <source>
        <dbReference type="ARBA" id="ARBA00022729"/>
    </source>
</evidence>
<sequence length="207" mass="23215">FPYLWLEMVYGIASFQLVPQYPTINGSVTLNIMGIMENIGDFTWYKGSKPDIPYGILSFIYPNSPIILRGPLFNDRFSAFNNGSLRIKDLRATDGGNYTVQLKKTFENLTVSLIVYESVTKPIIIAFTTQLKENEVFTLLCTTEHAMTIRWTRNGAGIPSGSILFRDNRTLTFPNVKRGDAGEYRCEAQNLVSASTSDPYPVTVACK</sequence>
<evidence type="ECO:0000256" key="2">
    <source>
        <dbReference type="ARBA" id="ARBA00023180"/>
    </source>
</evidence>
<dbReference type="PANTHER" id="PTHR44427">
    <property type="entry name" value="CARCINOEMBRYONIC ANTIGEN-RELATED CELL ADHESION MOLECULE 19"/>
    <property type="match status" value="1"/>
</dbReference>
<dbReference type="SMART" id="SM00408">
    <property type="entry name" value="IGc2"/>
    <property type="match status" value="1"/>
</dbReference>
<comment type="caution">
    <text evidence="5">The sequence shown here is derived from an EMBL/GenBank/DDBJ whole genome shotgun (WGS) entry which is preliminary data.</text>
</comment>
<dbReference type="Pfam" id="PF13927">
    <property type="entry name" value="Ig_3"/>
    <property type="match status" value="1"/>
</dbReference>